<sequence length="148" mass="16449">MFHRFLVGSLTSEDVEAVHLIRALPTDWAILVRIEAGIRTLRETRRDIPPYLLIHDRAWQQAATQPELLIKGAKKFSYDSLAEFLDQHLHGTFHEHALRVLATAWGATIAAPRMPSTAPRERKPRNTRRRASAAAAASAPSTITPAAA</sequence>
<feature type="region of interest" description="Disordered" evidence="1">
    <location>
        <begin position="112"/>
        <end position="148"/>
    </location>
</feature>
<evidence type="ECO:0000256" key="1">
    <source>
        <dbReference type="SAM" id="MobiDB-lite"/>
    </source>
</evidence>
<reference evidence="2 3" key="1">
    <citation type="submission" date="2021-08" db="EMBL/GenBank/DDBJ databases">
        <authorList>
            <person name="Peeters C."/>
        </authorList>
    </citation>
    <scope>NUCLEOTIDE SEQUENCE [LARGE SCALE GENOMIC DNA]</scope>
    <source>
        <strain evidence="2 3">LMG 32289</strain>
    </source>
</reference>
<evidence type="ECO:0000313" key="2">
    <source>
        <dbReference type="EMBL" id="CAG9180214.1"/>
    </source>
</evidence>
<dbReference type="Proteomes" id="UP000706525">
    <property type="component" value="Unassembled WGS sequence"/>
</dbReference>
<dbReference type="EMBL" id="CAJZAG010000009">
    <property type="protein sequence ID" value="CAG9180214.1"/>
    <property type="molecule type" value="Genomic_DNA"/>
</dbReference>
<organism evidence="2 3">
    <name type="scientific">Cupriavidus pampae</name>
    <dbReference type="NCBI Taxonomy" id="659251"/>
    <lineage>
        <taxon>Bacteria</taxon>
        <taxon>Pseudomonadati</taxon>
        <taxon>Pseudomonadota</taxon>
        <taxon>Betaproteobacteria</taxon>
        <taxon>Burkholderiales</taxon>
        <taxon>Burkholderiaceae</taxon>
        <taxon>Cupriavidus</taxon>
    </lineage>
</organism>
<evidence type="ECO:0000313" key="3">
    <source>
        <dbReference type="Proteomes" id="UP000706525"/>
    </source>
</evidence>
<comment type="caution">
    <text evidence="2">The sequence shown here is derived from an EMBL/GenBank/DDBJ whole genome shotgun (WGS) entry which is preliminary data.</text>
</comment>
<gene>
    <name evidence="2" type="ORF">LMG32289_04551</name>
</gene>
<keyword evidence="3" id="KW-1185">Reference proteome</keyword>
<proteinExistence type="predicted"/>
<dbReference type="RefSeq" id="WP_223992346.1">
    <property type="nucleotide sequence ID" value="NZ_CAJZAG010000009.1"/>
</dbReference>
<feature type="compositionally biased region" description="Low complexity" evidence="1">
    <location>
        <begin position="132"/>
        <end position="148"/>
    </location>
</feature>
<accession>A0ABM8XJ38</accession>
<feature type="compositionally biased region" description="Basic residues" evidence="1">
    <location>
        <begin position="122"/>
        <end position="131"/>
    </location>
</feature>
<name>A0ABM8XJ38_9BURK</name>
<protein>
    <submittedName>
        <fullName evidence="2">Uncharacterized protein</fullName>
    </submittedName>
</protein>